<accession>M0BY60</accession>
<keyword evidence="2" id="KW-1185">Reference proteome</keyword>
<organism evidence="1 2">
    <name type="scientific">Natrinema limicola JCM 13563</name>
    <dbReference type="NCBI Taxonomy" id="1230457"/>
    <lineage>
        <taxon>Archaea</taxon>
        <taxon>Methanobacteriati</taxon>
        <taxon>Methanobacteriota</taxon>
        <taxon>Stenosarchaea group</taxon>
        <taxon>Halobacteria</taxon>
        <taxon>Halobacteriales</taxon>
        <taxon>Natrialbaceae</taxon>
        <taxon>Natrinema</taxon>
    </lineage>
</organism>
<comment type="caution">
    <text evidence="1">The sequence shown here is derived from an EMBL/GenBank/DDBJ whole genome shotgun (WGS) entry which is preliminary data.</text>
</comment>
<dbReference type="Proteomes" id="UP000011615">
    <property type="component" value="Unassembled WGS sequence"/>
</dbReference>
<gene>
    <name evidence="1" type="ORF">C476_17177</name>
</gene>
<dbReference type="EMBL" id="AOIT01000086">
    <property type="protein sequence ID" value="ELZ15971.1"/>
    <property type="molecule type" value="Genomic_DNA"/>
</dbReference>
<reference evidence="1 2" key="1">
    <citation type="journal article" date="2014" name="PLoS Genet.">
        <title>Phylogenetically driven sequencing of extremely halophilic archaea reveals strategies for static and dynamic osmo-response.</title>
        <authorList>
            <person name="Becker E.A."/>
            <person name="Seitzer P.M."/>
            <person name="Tritt A."/>
            <person name="Larsen D."/>
            <person name="Krusor M."/>
            <person name="Yao A.I."/>
            <person name="Wu D."/>
            <person name="Madern D."/>
            <person name="Eisen J.A."/>
            <person name="Darling A.E."/>
            <person name="Facciotti M.T."/>
        </authorList>
    </citation>
    <scope>NUCLEOTIDE SEQUENCE [LARGE SCALE GENOMIC DNA]</scope>
    <source>
        <strain evidence="1 2">JCM 13563</strain>
    </source>
</reference>
<evidence type="ECO:0000313" key="2">
    <source>
        <dbReference type="Proteomes" id="UP000011615"/>
    </source>
</evidence>
<protein>
    <submittedName>
        <fullName evidence="1">Uncharacterized protein</fullName>
    </submittedName>
</protein>
<dbReference type="AlphaFoldDB" id="M0BY60"/>
<sequence>MLSGVEIVRDVIFRDTALFERAGVVVKLEATAAVLASREFWLQEAEDLVTSSEPADGAVTRRRPASLAPWISDTWIYCWGELY</sequence>
<evidence type="ECO:0000313" key="1">
    <source>
        <dbReference type="EMBL" id="ELZ15971.1"/>
    </source>
</evidence>
<proteinExistence type="predicted"/>
<name>M0BY60_9EURY</name>